<dbReference type="GO" id="GO:0003700">
    <property type="term" value="F:DNA-binding transcription factor activity"/>
    <property type="evidence" value="ECO:0007669"/>
    <property type="project" value="TreeGrafter"/>
</dbReference>
<evidence type="ECO:0000313" key="5">
    <source>
        <dbReference type="EMBL" id="MPN30500.1"/>
    </source>
</evidence>
<dbReference type="GO" id="GO:0000976">
    <property type="term" value="F:transcription cis-regulatory region binding"/>
    <property type="evidence" value="ECO:0007669"/>
    <property type="project" value="TreeGrafter"/>
</dbReference>
<evidence type="ECO:0000259" key="4">
    <source>
        <dbReference type="Pfam" id="PF13377"/>
    </source>
</evidence>
<accession>A0A645GVX2</accession>
<organism evidence="5">
    <name type="scientific">bioreactor metagenome</name>
    <dbReference type="NCBI Taxonomy" id="1076179"/>
    <lineage>
        <taxon>unclassified sequences</taxon>
        <taxon>metagenomes</taxon>
        <taxon>ecological metagenomes</taxon>
    </lineage>
</organism>
<proteinExistence type="predicted"/>
<dbReference type="SUPFAM" id="SSF53822">
    <property type="entry name" value="Periplasmic binding protein-like I"/>
    <property type="match status" value="1"/>
</dbReference>
<dbReference type="AlphaFoldDB" id="A0A645GVX2"/>
<gene>
    <name evidence="5" type="primary">purR_74</name>
    <name evidence="5" type="ORF">SDC9_177971</name>
</gene>
<keyword evidence="3" id="KW-0804">Transcription</keyword>
<dbReference type="Gene3D" id="3.40.50.2300">
    <property type="match status" value="1"/>
</dbReference>
<feature type="domain" description="Transcriptional regulator LacI/GalR-like sensor" evidence="4">
    <location>
        <begin position="2"/>
        <end position="172"/>
    </location>
</feature>
<evidence type="ECO:0000256" key="2">
    <source>
        <dbReference type="ARBA" id="ARBA00023125"/>
    </source>
</evidence>
<dbReference type="EMBL" id="VSSQ01081635">
    <property type="protein sequence ID" value="MPN30500.1"/>
    <property type="molecule type" value="Genomic_DNA"/>
</dbReference>
<dbReference type="PANTHER" id="PTHR30146">
    <property type="entry name" value="LACI-RELATED TRANSCRIPTIONAL REPRESSOR"/>
    <property type="match status" value="1"/>
</dbReference>
<evidence type="ECO:0000256" key="3">
    <source>
        <dbReference type="ARBA" id="ARBA00023163"/>
    </source>
</evidence>
<dbReference type="PANTHER" id="PTHR30146:SF109">
    <property type="entry name" value="HTH-TYPE TRANSCRIPTIONAL REGULATOR GALS"/>
    <property type="match status" value="1"/>
</dbReference>
<evidence type="ECO:0000256" key="1">
    <source>
        <dbReference type="ARBA" id="ARBA00023015"/>
    </source>
</evidence>
<dbReference type="InterPro" id="IPR028082">
    <property type="entry name" value="Peripla_BP_I"/>
</dbReference>
<protein>
    <submittedName>
        <fullName evidence="5">HTH-type transcriptional repressor PurR</fullName>
    </submittedName>
</protein>
<name>A0A645GVX2_9ZZZZ</name>
<comment type="caution">
    <text evidence="5">The sequence shown here is derived from an EMBL/GenBank/DDBJ whole genome shotgun (WGS) entry which is preliminary data.</text>
</comment>
<keyword evidence="2" id="KW-0238">DNA-binding</keyword>
<reference evidence="5" key="1">
    <citation type="submission" date="2019-08" db="EMBL/GenBank/DDBJ databases">
        <authorList>
            <person name="Kucharzyk K."/>
            <person name="Murdoch R.W."/>
            <person name="Higgins S."/>
            <person name="Loffler F."/>
        </authorList>
    </citation>
    <scope>NUCLEOTIDE SEQUENCE</scope>
</reference>
<sequence>MAYLLNRGYRDIRVVSQLPEVLLYDDFREAYENEIAGCTEAMAAAGLKFDPHSIVRWPEQTEECGYREMKKLLQRPDRPRAIFINHDILTRGALLAVYELGLKIPQDIVLLTHFNEGNPIVSPVELTRLVYNPRLVVDSVLNDVLAQLRRETPEPGESRKQVDGCIVPGKSCGE</sequence>
<keyword evidence="1" id="KW-0805">Transcription regulation</keyword>
<dbReference type="Pfam" id="PF13377">
    <property type="entry name" value="Peripla_BP_3"/>
    <property type="match status" value="1"/>
</dbReference>
<dbReference type="InterPro" id="IPR046335">
    <property type="entry name" value="LacI/GalR-like_sensor"/>
</dbReference>